<dbReference type="Pfam" id="PF11754">
    <property type="entry name" value="Velvet"/>
    <property type="match status" value="1"/>
</dbReference>
<evidence type="ECO:0000256" key="1">
    <source>
        <dbReference type="ARBA" id="ARBA00004123"/>
    </source>
</evidence>
<evidence type="ECO:0000259" key="6">
    <source>
        <dbReference type="PROSITE" id="PS51821"/>
    </source>
</evidence>
<dbReference type="GO" id="GO:0005634">
    <property type="term" value="C:nucleus"/>
    <property type="evidence" value="ECO:0007669"/>
    <property type="project" value="UniProtKB-SubCell"/>
</dbReference>
<dbReference type="Proteomes" id="UP000187455">
    <property type="component" value="Unassembled WGS sequence"/>
</dbReference>
<keyword evidence="4" id="KW-0804">Transcription</keyword>
<dbReference type="PANTHER" id="PTHR33572">
    <property type="entry name" value="SPORE DEVELOPMENT REGULATOR VOSA"/>
    <property type="match status" value="1"/>
</dbReference>
<sequence length="156" mass="17606">MLEEQEDNLNEFSCSEFIVTANLWSVDMTTPLDMASPHRSLDYDESEWLSSMVMSISGKNVANGVYLQDLDGNMGVFFMFDDISVKKPGEYRIRFGLTRLPVHFSETQSFLSELDHVFSDVLTVYSGKKFPGVLPSSPLSKFFFGQGAAKTYKGRK</sequence>
<organism evidence="7 8">
    <name type="scientific">Smittium mucronatum</name>
    <dbReference type="NCBI Taxonomy" id="133383"/>
    <lineage>
        <taxon>Eukaryota</taxon>
        <taxon>Fungi</taxon>
        <taxon>Fungi incertae sedis</taxon>
        <taxon>Zoopagomycota</taxon>
        <taxon>Kickxellomycotina</taxon>
        <taxon>Harpellomycetes</taxon>
        <taxon>Harpellales</taxon>
        <taxon>Legeriomycetaceae</taxon>
        <taxon>Smittium</taxon>
    </lineage>
</organism>
<comment type="caution">
    <text evidence="7">The sequence shown here is derived from an EMBL/GenBank/DDBJ whole genome shotgun (WGS) entry which is preliminary data.</text>
</comment>
<evidence type="ECO:0000256" key="4">
    <source>
        <dbReference type="ARBA" id="ARBA00023163"/>
    </source>
</evidence>
<accession>A0A1R0GWP2</accession>
<reference evidence="7 8" key="1">
    <citation type="journal article" date="2016" name="Mol. Biol. Evol.">
        <title>Genome-Wide Survey of Gut Fungi (Harpellales) Reveals the First Horizontally Transferred Ubiquitin Gene from a Mosquito Host.</title>
        <authorList>
            <person name="Wang Y."/>
            <person name="White M.M."/>
            <person name="Kvist S."/>
            <person name="Moncalvo J.M."/>
        </authorList>
    </citation>
    <scope>NUCLEOTIDE SEQUENCE [LARGE SCALE GENOMIC DNA]</scope>
    <source>
        <strain evidence="7 8">ALG-7-W6</strain>
    </source>
</reference>
<evidence type="ECO:0000313" key="7">
    <source>
        <dbReference type="EMBL" id="OLY81317.1"/>
    </source>
</evidence>
<dbReference type="GO" id="GO:0030435">
    <property type="term" value="P:sporulation resulting in formation of a cellular spore"/>
    <property type="evidence" value="ECO:0007669"/>
    <property type="project" value="UniProtKB-KW"/>
</dbReference>
<dbReference type="PROSITE" id="PS51821">
    <property type="entry name" value="VELVET"/>
    <property type="match status" value="1"/>
</dbReference>
<keyword evidence="2" id="KW-0749">Sporulation</keyword>
<dbReference type="OrthoDB" id="1746739at2759"/>
<evidence type="ECO:0000256" key="3">
    <source>
        <dbReference type="ARBA" id="ARBA00023015"/>
    </source>
</evidence>
<proteinExistence type="predicted"/>
<dbReference type="PANTHER" id="PTHR33572:SF17">
    <property type="entry name" value="SEXUAL DEVELOPMENT REGULATOR VELC"/>
    <property type="match status" value="1"/>
</dbReference>
<evidence type="ECO:0000313" key="8">
    <source>
        <dbReference type="Proteomes" id="UP000187455"/>
    </source>
</evidence>
<evidence type="ECO:0000256" key="5">
    <source>
        <dbReference type="ARBA" id="ARBA00023242"/>
    </source>
</evidence>
<dbReference type="AlphaFoldDB" id="A0A1R0GWP2"/>
<keyword evidence="8" id="KW-1185">Reference proteome</keyword>
<comment type="subcellular location">
    <subcellularLocation>
        <location evidence="1">Nucleus</location>
    </subcellularLocation>
</comment>
<dbReference type="EMBL" id="LSSL01002586">
    <property type="protein sequence ID" value="OLY81317.1"/>
    <property type="molecule type" value="Genomic_DNA"/>
</dbReference>
<dbReference type="STRING" id="133383.A0A1R0GWP2"/>
<evidence type="ECO:0000256" key="2">
    <source>
        <dbReference type="ARBA" id="ARBA00022969"/>
    </source>
</evidence>
<dbReference type="InterPro" id="IPR038491">
    <property type="entry name" value="Velvet_dom_sf"/>
</dbReference>
<dbReference type="InterPro" id="IPR037525">
    <property type="entry name" value="Velvet_dom"/>
</dbReference>
<feature type="domain" description="Velvet" evidence="6">
    <location>
        <begin position="1"/>
        <end position="153"/>
    </location>
</feature>
<dbReference type="InterPro" id="IPR021740">
    <property type="entry name" value="Velvet"/>
</dbReference>
<gene>
    <name evidence="7" type="ORF">AYI68_g4580</name>
</gene>
<name>A0A1R0GWP2_9FUNG</name>
<dbReference type="Gene3D" id="2.60.40.3960">
    <property type="entry name" value="Velvet domain"/>
    <property type="match status" value="1"/>
</dbReference>
<keyword evidence="5" id="KW-0539">Nucleus</keyword>
<keyword evidence="3" id="KW-0805">Transcription regulation</keyword>
<protein>
    <recommendedName>
        <fullName evidence="6">Velvet domain-containing protein</fullName>
    </recommendedName>
</protein>